<dbReference type="CDD" id="cd04184">
    <property type="entry name" value="GT2_RfbC_Mx_like"/>
    <property type="match status" value="1"/>
</dbReference>
<dbReference type="GO" id="GO:0016740">
    <property type="term" value="F:transferase activity"/>
    <property type="evidence" value="ECO:0007669"/>
    <property type="project" value="UniProtKB-KW"/>
</dbReference>
<evidence type="ECO:0000313" key="3">
    <source>
        <dbReference type="Proteomes" id="UP000260664"/>
    </source>
</evidence>
<protein>
    <submittedName>
        <fullName evidence="2">Glycosyltransferase</fullName>
    </submittedName>
</protein>
<accession>A0A3E4F7G5</accession>
<gene>
    <name evidence="2" type="ORF">DXD84_06060</name>
</gene>
<dbReference type="EMBL" id="QSOI01000005">
    <property type="protein sequence ID" value="RGI85017.1"/>
    <property type="molecule type" value="Genomic_DNA"/>
</dbReference>
<keyword evidence="2" id="KW-0808">Transferase</keyword>
<dbReference type="InterPro" id="IPR029044">
    <property type="entry name" value="Nucleotide-diphossugar_trans"/>
</dbReference>
<feature type="domain" description="Glycosyltransferase 2-like" evidence="1">
    <location>
        <begin position="103"/>
        <end position="264"/>
    </location>
</feature>
<dbReference type="Pfam" id="PF13641">
    <property type="entry name" value="Glyco_tranf_2_3"/>
    <property type="match status" value="1"/>
</dbReference>
<dbReference type="Proteomes" id="UP000260664">
    <property type="component" value="Unassembled WGS sequence"/>
</dbReference>
<reference evidence="2 3" key="1">
    <citation type="submission" date="2018-08" db="EMBL/GenBank/DDBJ databases">
        <title>A genome reference for cultivated species of the human gut microbiota.</title>
        <authorList>
            <person name="Zou Y."/>
            <person name="Xue W."/>
            <person name="Luo G."/>
        </authorList>
    </citation>
    <scope>NUCLEOTIDE SEQUENCE [LARGE SCALE GENOMIC DNA]</scope>
    <source>
        <strain evidence="2 3">TM09-19AC</strain>
    </source>
</reference>
<dbReference type="InterPro" id="IPR001173">
    <property type="entry name" value="Glyco_trans_2-like"/>
</dbReference>
<evidence type="ECO:0000259" key="1">
    <source>
        <dbReference type="Pfam" id="PF00535"/>
    </source>
</evidence>
<dbReference type="PANTHER" id="PTHR43685:SF2">
    <property type="entry name" value="GLYCOSYLTRANSFERASE 2-LIKE DOMAIN-CONTAINING PROTEIN"/>
    <property type="match status" value="1"/>
</dbReference>
<evidence type="ECO:0000313" key="2">
    <source>
        <dbReference type="EMBL" id="RGI85017.1"/>
    </source>
</evidence>
<name>A0A3E4F7G5_9FIRM</name>
<dbReference type="AlphaFoldDB" id="A0A3E4F7G5"/>
<dbReference type="PANTHER" id="PTHR43685">
    <property type="entry name" value="GLYCOSYLTRANSFERASE"/>
    <property type="match status" value="1"/>
</dbReference>
<dbReference type="InterPro" id="IPR050834">
    <property type="entry name" value="Glycosyltransf_2"/>
</dbReference>
<sequence>MASLFEFYMYTYVIVEFGWSIKNIKRRDMKMSVKKYIKEQIGARRFDLHLLKNYGVYSVKKNWENRRYHKCPSKELMDELHILDEQELNKQRSVNFNKKIKFSIITPLYNTPKKFLIELIESVENQTYANWELCLADGSDKEHSYVGEFCKKKMSNDDRIQYHALEKNEGISDNTNECIKLATGNYYALLDHDDLLHPSALYEVAKVIEAKGADFIYTDEVKFRKNIYSIDNPYYFNLKPGFSKYDLRSHNYICHLTVFSKQLLESEPVFYRHEFDGSQDHDMVLRMTEKAKKIVHIPKVLYYWRIHENSVSMNLKVKSYAVDSAFRAVQAQLERSGEKGKISNTKSFQTLYRIRYEMDKFPFISIVLHGDFSDKNVKRVIEKIVEQTDYSRYEVVYCTEKPLRDVEYKEVPLIHVKIDRTIEHNNAQKWNQAISEASGEHIVLLDTDVYPTNKYWLQEMVMYSMKKDVAVVGPKILYEDDRIAYAGIALKDDYPDKLYYLCGHDSIREIGYEAMLLHVRRTGIVTSACMMFKKEIWHDLGGFDAQMLEYEDADFCLRAMNNIKGVNIWTCFAKLCSKREKLYQIKSSNAISSFVKKYQRIIEQDDIAHPEWDELGLV</sequence>
<dbReference type="Pfam" id="PF00535">
    <property type="entry name" value="Glycos_transf_2"/>
    <property type="match status" value="1"/>
</dbReference>
<dbReference type="Gene3D" id="3.90.550.10">
    <property type="entry name" value="Spore Coat Polysaccharide Biosynthesis Protein SpsA, Chain A"/>
    <property type="match status" value="2"/>
</dbReference>
<dbReference type="SUPFAM" id="SSF53448">
    <property type="entry name" value="Nucleotide-diphospho-sugar transferases"/>
    <property type="match status" value="2"/>
</dbReference>
<proteinExistence type="predicted"/>
<organism evidence="2 3">
    <name type="scientific">Dorea formicigenerans</name>
    <dbReference type="NCBI Taxonomy" id="39486"/>
    <lineage>
        <taxon>Bacteria</taxon>
        <taxon>Bacillati</taxon>
        <taxon>Bacillota</taxon>
        <taxon>Clostridia</taxon>
        <taxon>Lachnospirales</taxon>
        <taxon>Lachnospiraceae</taxon>
        <taxon>Dorea</taxon>
    </lineage>
</organism>
<comment type="caution">
    <text evidence="2">The sequence shown here is derived from an EMBL/GenBank/DDBJ whole genome shotgun (WGS) entry which is preliminary data.</text>
</comment>